<gene>
    <name evidence="7" type="ORF">DLM86_25795</name>
</gene>
<evidence type="ECO:0000256" key="5">
    <source>
        <dbReference type="ARBA" id="ARBA00023204"/>
    </source>
</evidence>
<dbReference type="OrthoDB" id="9804933at2"/>
<dbReference type="InterPro" id="IPR050066">
    <property type="entry name" value="UvrABC_protein_C"/>
</dbReference>
<evidence type="ECO:0000256" key="2">
    <source>
        <dbReference type="ARBA" id="ARBA00022763"/>
    </source>
</evidence>
<dbReference type="InterPro" id="IPR035901">
    <property type="entry name" value="GIY-YIG_endonuc_sf"/>
</dbReference>
<reference evidence="7 8" key="1">
    <citation type="submission" date="2018-05" db="EMBL/GenBank/DDBJ databases">
        <title>Paenibacillus flagellatus sp. nov., isolated from selenium mineral soil.</title>
        <authorList>
            <person name="Dai X."/>
        </authorList>
    </citation>
    <scope>NUCLEOTIDE SEQUENCE [LARGE SCALE GENOMIC DNA]</scope>
    <source>
        <strain evidence="7 8">DXL2</strain>
    </source>
</reference>
<dbReference type="SMART" id="SM00465">
    <property type="entry name" value="GIYc"/>
    <property type="match status" value="1"/>
</dbReference>
<sequence>MATYTFNPARFPEEPGCYLMFGEDGRLLYVGKSTNLRRRLGSYFHSKPDRDKVAKLVREIADIEVMIVRNENESLTLEANLIRHYQPPYNRARKREPTVYPYIVLTDEPFPRLIAEDRDRLAPRPKLAAEDGTGRLGPYPNAIFRQYALDFAIERYKLRTCDPFEKRLCMRYYLQKCGGICERMETEEQYARHAAEAVRLLSNPKSIPAEMEKAVTECAEKLQFEKAKELHTRQKAMRAMLDEQAVNVARDDQQVVVYFGGGRLLAARVEYGMLRSRFAWMEAECPGDPGRTDWADRLLPLLPAVGRVELVTNDAAKIDPLRTAAEARGLSVRVTSPRKGAKRQLLDICGRNLEYRTLLPPYSD</sequence>
<keyword evidence="2" id="KW-0227">DNA damage</keyword>
<accession>A0A2V5JWM8</accession>
<dbReference type="EMBL" id="QJVJ01000014">
    <property type="protein sequence ID" value="PYI51108.1"/>
    <property type="molecule type" value="Genomic_DNA"/>
</dbReference>
<dbReference type="GO" id="GO:0004519">
    <property type="term" value="F:endonuclease activity"/>
    <property type="evidence" value="ECO:0007669"/>
    <property type="project" value="UniProtKB-KW"/>
</dbReference>
<keyword evidence="4" id="KW-0267">Excision nuclease</keyword>
<evidence type="ECO:0000259" key="6">
    <source>
        <dbReference type="PROSITE" id="PS50164"/>
    </source>
</evidence>
<name>A0A2V5JWM8_9BACL</name>
<dbReference type="GO" id="GO:0006289">
    <property type="term" value="P:nucleotide-excision repair"/>
    <property type="evidence" value="ECO:0007669"/>
    <property type="project" value="InterPro"/>
</dbReference>
<dbReference type="Pfam" id="PF01541">
    <property type="entry name" value="GIY-YIG"/>
    <property type="match status" value="1"/>
</dbReference>
<keyword evidence="7" id="KW-0540">Nuclease</keyword>
<evidence type="ECO:0000313" key="8">
    <source>
        <dbReference type="Proteomes" id="UP000247476"/>
    </source>
</evidence>
<dbReference type="GO" id="GO:0009380">
    <property type="term" value="C:excinuclease repair complex"/>
    <property type="evidence" value="ECO:0007669"/>
    <property type="project" value="TreeGrafter"/>
</dbReference>
<dbReference type="PANTHER" id="PTHR30562">
    <property type="entry name" value="UVRC/OXIDOREDUCTASE"/>
    <property type="match status" value="1"/>
</dbReference>
<dbReference type="Proteomes" id="UP000247476">
    <property type="component" value="Unassembled WGS sequence"/>
</dbReference>
<dbReference type="Gene3D" id="3.40.1440.10">
    <property type="entry name" value="GIY-YIG endonuclease"/>
    <property type="match status" value="1"/>
</dbReference>
<evidence type="ECO:0000256" key="4">
    <source>
        <dbReference type="ARBA" id="ARBA00022881"/>
    </source>
</evidence>
<organism evidence="7 8">
    <name type="scientific">Paenibacillus flagellatus</name>
    <dbReference type="NCBI Taxonomy" id="2211139"/>
    <lineage>
        <taxon>Bacteria</taxon>
        <taxon>Bacillati</taxon>
        <taxon>Bacillota</taxon>
        <taxon>Bacilli</taxon>
        <taxon>Bacillales</taxon>
        <taxon>Paenibacillaceae</taxon>
        <taxon>Paenibacillus</taxon>
    </lineage>
</organism>
<keyword evidence="1" id="KW-0963">Cytoplasm</keyword>
<evidence type="ECO:0000256" key="1">
    <source>
        <dbReference type="ARBA" id="ARBA00022490"/>
    </source>
</evidence>
<comment type="caution">
    <text evidence="7">The sequence shown here is derived from an EMBL/GenBank/DDBJ whole genome shotgun (WGS) entry which is preliminary data.</text>
</comment>
<dbReference type="CDD" id="cd10434">
    <property type="entry name" value="GIY-YIG_UvrC_Cho"/>
    <property type="match status" value="1"/>
</dbReference>
<evidence type="ECO:0000313" key="7">
    <source>
        <dbReference type="EMBL" id="PYI51108.1"/>
    </source>
</evidence>
<keyword evidence="7" id="KW-0378">Hydrolase</keyword>
<protein>
    <submittedName>
        <fullName evidence="7">Nucleotide excision repair endonuclease</fullName>
    </submittedName>
</protein>
<keyword evidence="8" id="KW-1185">Reference proteome</keyword>
<dbReference type="AlphaFoldDB" id="A0A2V5JWM8"/>
<dbReference type="RefSeq" id="WP_110842951.1">
    <property type="nucleotide sequence ID" value="NZ_QJVJ01000014.1"/>
</dbReference>
<proteinExistence type="predicted"/>
<dbReference type="InterPro" id="IPR047296">
    <property type="entry name" value="GIY-YIG_UvrC_Cho"/>
</dbReference>
<dbReference type="PROSITE" id="PS50164">
    <property type="entry name" value="GIY_YIG"/>
    <property type="match status" value="1"/>
</dbReference>
<dbReference type="PANTHER" id="PTHR30562:SF1">
    <property type="entry name" value="UVRABC SYSTEM PROTEIN C"/>
    <property type="match status" value="1"/>
</dbReference>
<dbReference type="SUPFAM" id="SSF82771">
    <property type="entry name" value="GIY-YIG endonuclease"/>
    <property type="match status" value="1"/>
</dbReference>
<feature type="domain" description="GIY-YIG" evidence="6">
    <location>
        <begin position="13"/>
        <end position="91"/>
    </location>
</feature>
<dbReference type="InterPro" id="IPR000305">
    <property type="entry name" value="GIY-YIG_endonuc"/>
</dbReference>
<keyword evidence="5" id="KW-0234">DNA repair</keyword>
<evidence type="ECO:0000256" key="3">
    <source>
        <dbReference type="ARBA" id="ARBA00022769"/>
    </source>
</evidence>
<dbReference type="FunFam" id="3.40.1440.10:FF:000001">
    <property type="entry name" value="UvrABC system protein C"/>
    <property type="match status" value="1"/>
</dbReference>
<keyword evidence="7" id="KW-0255">Endonuclease</keyword>
<keyword evidence="3" id="KW-0228">DNA excision</keyword>